<dbReference type="GO" id="GO:0015666">
    <property type="term" value="F:restriction endodeoxyribonuclease activity"/>
    <property type="evidence" value="ECO:0007669"/>
    <property type="project" value="TreeGrafter"/>
</dbReference>
<dbReference type="InterPro" id="IPR011856">
    <property type="entry name" value="tRNA_endonuc-like_dom_sf"/>
</dbReference>
<dbReference type="GO" id="GO:0009307">
    <property type="term" value="P:DNA restriction-modification system"/>
    <property type="evidence" value="ECO:0007669"/>
    <property type="project" value="InterPro"/>
</dbReference>
<dbReference type="Proteomes" id="UP000532194">
    <property type="component" value="Unassembled WGS sequence"/>
</dbReference>
<organism evidence="3 4">
    <name type="scientific">Bifidobacterium oedipodis</name>
    <dbReference type="NCBI Taxonomy" id="2675322"/>
    <lineage>
        <taxon>Bacteria</taxon>
        <taxon>Bacillati</taxon>
        <taxon>Actinomycetota</taxon>
        <taxon>Actinomycetes</taxon>
        <taxon>Bifidobacteriales</taxon>
        <taxon>Bifidobacteriaceae</taxon>
        <taxon>Bifidobacterium</taxon>
    </lineage>
</organism>
<dbReference type="PANTHER" id="PTHR30015">
    <property type="entry name" value="MRR RESTRICTION SYSTEM PROTEIN"/>
    <property type="match status" value="1"/>
</dbReference>
<evidence type="ECO:0000259" key="2">
    <source>
        <dbReference type="Pfam" id="PF04471"/>
    </source>
</evidence>
<proteinExistence type="predicted"/>
<keyword evidence="1" id="KW-0812">Transmembrane</keyword>
<dbReference type="SUPFAM" id="SSF52980">
    <property type="entry name" value="Restriction endonuclease-like"/>
    <property type="match status" value="1"/>
</dbReference>
<keyword evidence="1" id="KW-0472">Membrane</keyword>
<keyword evidence="3" id="KW-0540">Nuclease</keyword>
<protein>
    <submittedName>
        <fullName evidence="3">Restriction endonuclease</fullName>
    </submittedName>
</protein>
<keyword evidence="3" id="KW-0378">Hydrolase</keyword>
<dbReference type="AlphaFoldDB" id="A0A7Y0EQS5"/>
<name>A0A7Y0EQS5_9BIFI</name>
<dbReference type="Pfam" id="PF04471">
    <property type="entry name" value="Mrr_cat"/>
    <property type="match status" value="1"/>
</dbReference>
<dbReference type="PANTHER" id="PTHR30015:SF7">
    <property type="entry name" value="TYPE IV METHYL-DIRECTED RESTRICTION ENZYME ECOKMRR"/>
    <property type="match status" value="1"/>
</dbReference>
<comment type="caution">
    <text evidence="3">The sequence shown here is derived from an EMBL/GenBank/DDBJ whole genome shotgun (WGS) entry which is preliminary data.</text>
</comment>
<reference evidence="3 4" key="1">
    <citation type="submission" date="2020-02" db="EMBL/GenBank/DDBJ databases">
        <title>Characterization of phylogenetic diversity of novel bifidobacterial species isolated in Czech ZOOs.</title>
        <authorList>
            <person name="Lugli G.A."/>
            <person name="Vera N.B."/>
            <person name="Ventura M."/>
        </authorList>
    </citation>
    <scope>NUCLEOTIDE SEQUENCE [LARGE SCALE GENOMIC DNA]</scope>
    <source>
        <strain evidence="3 4">DSM 109957</strain>
    </source>
</reference>
<dbReference type="EMBL" id="JAAIII010000002">
    <property type="protein sequence ID" value="NMM93611.1"/>
    <property type="molecule type" value="Genomic_DNA"/>
</dbReference>
<feature type="domain" description="Restriction endonuclease type IV Mrr" evidence="2">
    <location>
        <begin position="171"/>
        <end position="280"/>
    </location>
</feature>
<evidence type="ECO:0000313" key="4">
    <source>
        <dbReference type="Proteomes" id="UP000532194"/>
    </source>
</evidence>
<dbReference type="GO" id="GO:0003677">
    <property type="term" value="F:DNA binding"/>
    <property type="evidence" value="ECO:0007669"/>
    <property type="project" value="InterPro"/>
</dbReference>
<evidence type="ECO:0000313" key="3">
    <source>
        <dbReference type="EMBL" id="NMM93611.1"/>
    </source>
</evidence>
<dbReference type="InterPro" id="IPR007560">
    <property type="entry name" value="Restrct_endonuc_IV_Mrr"/>
</dbReference>
<dbReference type="Gene3D" id="3.40.1350.10">
    <property type="match status" value="1"/>
</dbReference>
<keyword evidence="4" id="KW-1185">Reference proteome</keyword>
<dbReference type="InterPro" id="IPR011335">
    <property type="entry name" value="Restrct_endonuc-II-like"/>
</dbReference>
<accession>A0A7Y0EQS5</accession>
<dbReference type="InterPro" id="IPR052906">
    <property type="entry name" value="Type_IV_Methyl-Rstrct_Enzyme"/>
</dbReference>
<evidence type="ECO:0000256" key="1">
    <source>
        <dbReference type="SAM" id="Phobius"/>
    </source>
</evidence>
<dbReference type="RefSeq" id="WP_169171665.1">
    <property type="nucleotide sequence ID" value="NZ_JAAIII010000002.1"/>
</dbReference>
<feature type="transmembrane region" description="Helical" evidence="1">
    <location>
        <begin position="20"/>
        <end position="41"/>
    </location>
</feature>
<keyword evidence="3" id="KW-0255">Endonuclease</keyword>
<gene>
    <name evidence="3" type="ORF">G1C95_0796</name>
</gene>
<keyword evidence="1" id="KW-1133">Transmembrane helix</keyword>
<sequence>MDAYMDVLLNLIHSQPLWGILLVVVAVFAITVILWIAYIIWQAILRLRFSREFSVKVPSNFRIRRSGQSMQIGGFTLGYPRWEAAKRDGTRDRRTNNNRILKTPTVIRIGKWSLQCNDPFIGYALVTNLRTAGHAVGYCREEAHKRQQLVSQLQARRQTTSVDGIVAQFKTNPANFEPFCAELFRTLGWSAQPTPPTRDGGFDLKLRHPNGTTYIAECKCYDRKHHVGRPVVQKLQGANMTEHAQGMMLITTSSFSSDAIAYAAQVGVLLIDGEKLVNLCHKAWGNSATTTMFIPEREIQLTTRDIMSRIPADMRHMFY</sequence>